<keyword evidence="7" id="KW-0378">Hydrolase</keyword>
<feature type="domain" description="Transthyretin/hydroxyisourate hydrolase" evidence="9">
    <location>
        <begin position="48"/>
        <end position="182"/>
    </location>
</feature>
<dbReference type="GO" id="GO:0033971">
    <property type="term" value="F:hydroxyisourate hydrolase activity"/>
    <property type="evidence" value="ECO:0007669"/>
    <property type="project" value="UniProtKB-EC"/>
</dbReference>
<dbReference type="PROSITE" id="PS00768">
    <property type="entry name" value="TRANSTHYRETIN_1"/>
    <property type="match status" value="1"/>
</dbReference>
<gene>
    <name evidence="10" type="ORF">FKW77_008964</name>
</gene>
<sequence>MPPSSAPSRLSKLRAHLSPPPPPPPSTPTSPTTFLFTKRQMTTSRPPITCHILDTLTGTPAPDVPVTLTLLSPAPLMPGLKWTSITNSDGRITGWSSQWSGSKEHEVDIESVFESTLGTQQMIWVCRFEVQEHWKSKGVEPFFPEVEIRFVTKGYRDVEDADLGHWHVPLLLGPYSYTTYRGS</sequence>
<accession>A0A517L611</accession>
<dbReference type="CDD" id="cd05822">
    <property type="entry name" value="TLP_HIUase"/>
    <property type="match status" value="1"/>
</dbReference>
<evidence type="ECO:0000256" key="5">
    <source>
        <dbReference type="ARBA" id="ARBA00012609"/>
    </source>
</evidence>
<dbReference type="SUPFAM" id="SSF49472">
    <property type="entry name" value="Transthyretin (synonym: prealbumin)"/>
    <property type="match status" value="1"/>
</dbReference>
<feature type="compositionally biased region" description="Pro residues" evidence="8">
    <location>
        <begin position="18"/>
        <end position="28"/>
    </location>
</feature>
<evidence type="ECO:0000256" key="1">
    <source>
        <dbReference type="ARBA" id="ARBA00001043"/>
    </source>
</evidence>
<evidence type="ECO:0000256" key="4">
    <source>
        <dbReference type="ARBA" id="ARBA00011881"/>
    </source>
</evidence>
<dbReference type="PANTHER" id="PTHR10395:SF7">
    <property type="entry name" value="5-HYDROXYISOURATE HYDROLASE"/>
    <property type="match status" value="1"/>
</dbReference>
<proteinExistence type="inferred from homology"/>
<evidence type="ECO:0000256" key="7">
    <source>
        <dbReference type="ARBA" id="ARBA00022801"/>
    </source>
</evidence>
<evidence type="ECO:0000259" key="9">
    <source>
        <dbReference type="Pfam" id="PF00576"/>
    </source>
</evidence>
<dbReference type="GO" id="GO:0006144">
    <property type="term" value="P:purine nucleobase metabolic process"/>
    <property type="evidence" value="ECO:0007669"/>
    <property type="project" value="UniProtKB-KW"/>
</dbReference>
<dbReference type="PANTHER" id="PTHR10395">
    <property type="entry name" value="URICASE AND TRANSTHYRETIN-RELATED"/>
    <property type="match status" value="1"/>
</dbReference>
<dbReference type="InterPro" id="IPR036817">
    <property type="entry name" value="Transthyretin/HIU_hydrolase_sf"/>
</dbReference>
<keyword evidence="6" id="KW-0659">Purine metabolism</keyword>
<comment type="catalytic activity">
    <reaction evidence="1">
        <text>5-hydroxyisourate + H2O = 5-hydroxy-2-oxo-4-ureido-2,5-dihydro-1H-imidazole-5-carboxylate + H(+)</text>
        <dbReference type="Rhea" id="RHEA:23736"/>
        <dbReference type="ChEBI" id="CHEBI:15377"/>
        <dbReference type="ChEBI" id="CHEBI:15378"/>
        <dbReference type="ChEBI" id="CHEBI:18072"/>
        <dbReference type="ChEBI" id="CHEBI:58639"/>
        <dbReference type="EC" id="3.5.2.17"/>
    </reaction>
</comment>
<dbReference type="InterPro" id="IPR014306">
    <property type="entry name" value="Hydroxyisourate_hydrolase"/>
</dbReference>
<dbReference type="OrthoDB" id="10265230at2759"/>
<dbReference type="EC" id="3.5.2.17" evidence="5"/>
<evidence type="ECO:0000256" key="6">
    <source>
        <dbReference type="ARBA" id="ARBA00022631"/>
    </source>
</evidence>
<evidence type="ECO:0000256" key="2">
    <source>
        <dbReference type="ARBA" id="ARBA00002704"/>
    </source>
</evidence>
<comment type="subunit">
    <text evidence="4">Homotetramer.</text>
</comment>
<dbReference type="STRING" id="50376.A0A517L611"/>
<dbReference type="EMBL" id="CP042189">
    <property type="protein sequence ID" value="QDS71080.1"/>
    <property type="molecule type" value="Genomic_DNA"/>
</dbReference>
<dbReference type="InterPro" id="IPR023416">
    <property type="entry name" value="Transthyretin/HIU_hydrolase_d"/>
</dbReference>
<evidence type="ECO:0000313" key="11">
    <source>
        <dbReference type="Proteomes" id="UP000316270"/>
    </source>
</evidence>
<organism evidence="10 11">
    <name type="scientific">Venturia effusa</name>
    <dbReference type="NCBI Taxonomy" id="50376"/>
    <lineage>
        <taxon>Eukaryota</taxon>
        <taxon>Fungi</taxon>
        <taxon>Dikarya</taxon>
        <taxon>Ascomycota</taxon>
        <taxon>Pezizomycotina</taxon>
        <taxon>Dothideomycetes</taxon>
        <taxon>Pleosporomycetidae</taxon>
        <taxon>Venturiales</taxon>
        <taxon>Venturiaceae</taxon>
        <taxon>Venturia</taxon>
    </lineage>
</organism>
<reference evidence="10 11" key="1">
    <citation type="submission" date="2019-07" db="EMBL/GenBank/DDBJ databases">
        <title>Finished genome of Venturia effusa.</title>
        <authorList>
            <person name="Young C.A."/>
            <person name="Cox M.P."/>
            <person name="Ganley A.R.D."/>
            <person name="David W.J."/>
        </authorList>
    </citation>
    <scope>NUCLEOTIDE SEQUENCE [LARGE SCALE GENOMIC DNA]</scope>
    <source>
        <strain evidence="11">albino</strain>
    </source>
</reference>
<dbReference type="InterPro" id="IPR023418">
    <property type="entry name" value="Thyroxine_BS"/>
</dbReference>
<name>A0A517L611_9PEZI</name>
<keyword evidence="11" id="KW-1185">Reference proteome</keyword>
<evidence type="ECO:0000256" key="3">
    <source>
        <dbReference type="ARBA" id="ARBA00009850"/>
    </source>
</evidence>
<comment type="function">
    <text evidence="2">Catalyzes the hydrolysis of 5-hydroxyisourate (HIU) to 2-oxo-4-hydroxy-4-carboxy-5-ureidoimidazoline (OHCU).</text>
</comment>
<dbReference type="Gene3D" id="2.60.40.180">
    <property type="entry name" value="Transthyretin/hydroxyisourate hydrolase domain"/>
    <property type="match status" value="1"/>
</dbReference>
<evidence type="ECO:0000313" key="10">
    <source>
        <dbReference type="EMBL" id="QDS71080.1"/>
    </source>
</evidence>
<dbReference type="Proteomes" id="UP000316270">
    <property type="component" value="Chromosome 5"/>
</dbReference>
<evidence type="ECO:0000256" key="8">
    <source>
        <dbReference type="SAM" id="MobiDB-lite"/>
    </source>
</evidence>
<comment type="similarity">
    <text evidence="3">Belongs to the transthyretin family. 5-hydroxyisourate hydrolase subfamily.</text>
</comment>
<protein>
    <recommendedName>
        <fullName evidence="5">hydroxyisourate hydrolase</fullName>
        <ecNumber evidence="5">3.5.2.17</ecNumber>
    </recommendedName>
</protein>
<dbReference type="AlphaFoldDB" id="A0A517L611"/>
<feature type="region of interest" description="Disordered" evidence="8">
    <location>
        <begin position="1"/>
        <end position="33"/>
    </location>
</feature>
<dbReference type="Pfam" id="PF00576">
    <property type="entry name" value="Transthyretin"/>
    <property type="match status" value="1"/>
</dbReference>